<keyword evidence="1" id="KW-0472">Membrane</keyword>
<keyword evidence="1" id="KW-1133">Transmembrane helix</keyword>
<sequence length="88" mass="9292">MTVGRDYMLKKTTGPSAPKFFIDTELVPRLVNAVGRGEVMLDRTAVRLGVRPSVLVAGAAGILAMLVFGAGRGRQKAIEQAQPGRPTG</sequence>
<reference evidence="2 3" key="1">
    <citation type="submission" date="2014-08" db="EMBL/GenBank/DDBJ databases">
        <title>Whole genome shotgun sequence of Sphingomonas paucimobilis NBRC 13935.</title>
        <authorList>
            <person name="Hosoyama A."/>
            <person name="Hashimoto M."/>
            <person name="Hosoyama Y."/>
            <person name="Noguchi M."/>
            <person name="Uohara A."/>
            <person name="Ohji S."/>
            <person name="Katano-Makiyama Y."/>
            <person name="Ichikawa N."/>
            <person name="Kimura A."/>
            <person name="Yamazoe A."/>
            <person name="Fujita N."/>
        </authorList>
    </citation>
    <scope>NUCLEOTIDE SEQUENCE [LARGE SCALE GENOMIC DNA]</scope>
    <source>
        <strain evidence="2 3">NBRC 13935</strain>
    </source>
</reference>
<feature type="transmembrane region" description="Helical" evidence="1">
    <location>
        <begin position="50"/>
        <end position="70"/>
    </location>
</feature>
<evidence type="ECO:0000313" key="2">
    <source>
        <dbReference type="EMBL" id="GAN15701.1"/>
    </source>
</evidence>
<dbReference type="GeneID" id="78528573"/>
<dbReference type="RefSeq" id="WP_007404621.1">
    <property type="nucleotide sequence ID" value="NZ_BBJS01000063.1"/>
</dbReference>
<dbReference type="AlphaFoldDB" id="A0A0C9MYM3"/>
<proteinExistence type="predicted"/>
<organism evidence="2 3">
    <name type="scientific">Sphingomonas paucimobilis NBRC 13935</name>
    <dbReference type="NCBI Taxonomy" id="1219050"/>
    <lineage>
        <taxon>Bacteria</taxon>
        <taxon>Pseudomonadati</taxon>
        <taxon>Pseudomonadota</taxon>
        <taxon>Alphaproteobacteria</taxon>
        <taxon>Sphingomonadales</taxon>
        <taxon>Sphingomonadaceae</taxon>
        <taxon>Sphingomonas</taxon>
    </lineage>
</organism>
<evidence type="ECO:0000313" key="3">
    <source>
        <dbReference type="Proteomes" id="UP000032025"/>
    </source>
</evidence>
<accession>A0A0C9MYM3</accession>
<keyword evidence="3" id="KW-1185">Reference proteome</keyword>
<gene>
    <name evidence="2" type="ORF">SP6_63_00160</name>
</gene>
<comment type="caution">
    <text evidence="2">The sequence shown here is derived from an EMBL/GenBank/DDBJ whole genome shotgun (WGS) entry which is preliminary data.</text>
</comment>
<dbReference type="EMBL" id="BBJS01000063">
    <property type="protein sequence ID" value="GAN15701.1"/>
    <property type="molecule type" value="Genomic_DNA"/>
</dbReference>
<protein>
    <submittedName>
        <fullName evidence="2">DNA, contig: SP663</fullName>
    </submittedName>
</protein>
<keyword evidence="1" id="KW-0812">Transmembrane</keyword>
<name>A0A0C9MYM3_SPHPI</name>
<evidence type="ECO:0000256" key="1">
    <source>
        <dbReference type="SAM" id="Phobius"/>
    </source>
</evidence>
<dbReference type="Proteomes" id="UP000032025">
    <property type="component" value="Unassembled WGS sequence"/>
</dbReference>